<dbReference type="Proteomes" id="UP001445076">
    <property type="component" value="Unassembled WGS sequence"/>
</dbReference>
<keyword evidence="1" id="KW-0479">Metal-binding</keyword>
<evidence type="ECO:0000256" key="1">
    <source>
        <dbReference type="ARBA" id="ARBA00022723"/>
    </source>
</evidence>
<dbReference type="FunFam" id="3.30.160.60:FF:002343">
    <property type="entry name" value="Zinc finger protein 33A"/>
    <property type="match status" value="1"/>
</dbReference>
<keyword evidence="5" id="KW-0539">Nucleus</keyword>
<dbReference type="GO" id="GO:0000981">
    <property type="term" value="F:DNA-binding transcription factor activity, RNA polymerase II-specific"/>
    <property type="evidence" value="ECO:0007669"/>
    <property type="project" value="TreeGrafter"/>
</dbReference>
<evidence type="ECO:0000313" key="8">
    <source>
        <dbReference type="EMBL" id="KAK8751993.1"/>
    </source>
</evidence>
<dbReference type="PANTHER" id="PTHR23235:SF142">
    <property type="entry name" value="ZINC FINGER PROTEIN 384"/>
    <property type="match status" value="1"/>
</dbReference>
<evidence type="ECO:0000256" key="3">
    <source>
        <dbReference type="ARBA" id="ARBA00022771"/>
    </source>
</evidence>
<sequence length="121" mass="13821">ISTFNTTAKLLSNQMGLGTTDQRIGRRGITTAEQDHIAKIHQCYYCAYIATTTTNLMNHIRTHTGEKPFACPHCPFRATQKENLKAHIRIHTGEKPYACVFCSYRSAQKSNLKSHMWIHQK</sequence>
<feature type="domain" description="C2H2-type" evidence="7">
    <location>
        <begin position="97"/>
        <end position="121"/>
    </location>
</feature>
<dbReference type="Pfam" id="PF00096">
    <property type="entry name" value="zf-C2H2"/>
    <property type="match status" value="1"/>
</dbReference>
<dbReference type="Gene3D" id="3.30.160.60">
    <property type="entry name" value="Classic Zinc Finger"/>
    <property type="match status" value="3"/>
</dbReference>
<dbReference type="PROSITE" id="PS50157">
    <property type="entry name" value="ZINC_FINGER_C2H2_2"/>
    <property type="match status" value="3"/>
</dbReference>
<proteinExistence type="predicted"/>
<feature type="non-terminal residue" evidence="8">
    <location>
        <position position="1"/>
    </location>
</feature>
<feature type="domain" description="C2H2-type" evidence="7">
    <location>
        <begin position="41"/>
        <end position="68"/>
    </location>
</feature>
<evidence type="ECO:0000313" key="9">
    <source>
        <dbReference type="Proteomes" id="UP001445076"/>
    </source>
</evidence>
<keyword evidence="9" id="KW-1185">Reference proteome</keyword>
<organism evidence="8 9">
    <name type="scientific">Cherax quadricarinatus</name>
    <name type="common">Australian red claw crayfish</name>
    <dbReference type="NCBI Taxonomy" id="27406"/>
    <lineage>
        <taxon>Eukaryota</taxon>
        <taxon>Metazoa</taxon>
        <taxon>Ecdysozoa</taxon>
        <taxon>Arthropoda</taxon>
        <taxon>Crustacea</taxon>
        <taxon>Multicrustacea</taxon>
        <taxon>Malacostraca</taxon>
        <taxon>Eumalacostraca</taxon>
        <taxon>Eucarida</taxon>
        <taxon>Decapoda</taxon>
        <taxon>Pleocyemata</taxon>
        <taxon>Astacidea</taxon>
        <taxon>Parastacoidea</taxon>
        <taxon>Parastacidae</taxon>
        <taxon>Cherax</taxon>
    </lineage>
</organism>
<keyword evidence="3 6" id="KW-0863">Zinc-finger</keyword>
<gene>
    <name evidence="8" type="ORF">OTU49_011567</name>
</gene>
<dbReference type="EMBL" id="JARKIK010000005">
    <property type="protein sequence ID" value="KAK8751993.1"/>
    <property type="molecule type" value="Genomic_DNA"/>
</dbReference>
<evidence type="ECO:0000259" key="7">
    <source>
        <dbReference type="PROSITE" id="PS50157"/>
    </source>
</evidence>
<dbReference type="InterPro" id="IPR013087">
    <property type="entry name" value="Znf_C2H2_type"/>
</dbReference>
<evidence type="ECO:0000256" key="4">
    <source>
        <dbReference type="ARBA" id="ARBA00022833"/>
    </source>
</evidence>
<dbReference type="PANTHER" id="PTHR23235">
    <property type="entry name" value="KRUEPPEL-LIKE TRANSCRIPTION FACTOR"/>
    <property type="match status" value="1"/>
</dbReference>
<dbReference type="SUPFAM" id="SSF57667">
    <property type="entry name" value="beta-beta-alpha zinc fingers"/>
    <property type="match status" value="2"/>
</dbReference>
<dbReference type="InterPro" id="IPR036236">
    <property type="entry name" value="Znf_C2H2_sf"/>
</dbReference>
<keyword evidence="2" id="KW-0677">Repeat</keyword>
<dbReference type="GO" id="GO:0008270">
    <property type="term" value="F:zinc ion binding"/>
    <property type="evidence" value="ECO:0007669"/>
    <property type="project" value="UniProtKB-KW"/>
</dbReference>
<evidence type="ECO:0000256" key="6">
    <source>
        <dbReference type="PROSITE-ProRule" id="PRU00042"/>
    </source>
</evidence>
<dbReference type="GO" id="GO:0000978">
    <property type="term" value="F:RNA polymerase II cis-regulatory region sequence-specific DNA binding"/>
    <property type="evidence" value="ECO:0007669"/>
    <property type="project" value="TreeGrafter"/>
</dbReference>
<feature type="domain" description="C2H2-type" evidence="7">
    <location>
        <begin position="69"/>
        <end position="96"/>
    </location>
</feature>
<reference evidence="8 9" key="1">
    <citation type="journal article" date="2024" name="BMC Genomics">
        <title>Genome assembly of redclaw crayfish (Cherax quadricarinatus) provides insights into its immune adaptation and hypoxia tolerance.</title>
        <authorList>
            <person name="Liu Z."/>
            <person name="Zheng J."/>
            <person name="Li H."/>
            <person name="Fang K."/>
            <person name="Wang S."/>
            <person name="He J."/>
            <person name="Zhou D."/>
            <person name="Weng S."/>
            <person name="Chi M."/>
            <person name="Gu Z."/>
            <person name="He J."/>
            <person name="Li F."/>
            <person name="Wang M."/>
        </authorList>
    </citation>
    <scope>NUCLEOTIDE SEQUENCE [LARGE SCALE GENOMIC DNA]</scope>
    <source>
        <strain evidence="8">ZL_2023a</strain>
    </source>
</reference>
<evidence type="ECO:0000256" key="2">
    <source>
        <dbReference type="ARBA" id="ARBA00022737"/>
    </source>
</evidence>
<keyword evidence="4" id="KW-0862">Zinc</keyword>
<dbReference type="FunFam" id="3.30.160.60:FF:002069">
    <property type="entry name" value="Uncharacterized protein"/>
    <property type="match status" value="1"/>
</dbReference>
<dbReference type="SMART" id="SM00355">
    <property type="entry name" value="ZnF_C2H2"/>
    <property type="match status" value="3"/>
</dbReference>
<name>A0AAW0Y568_CHEQU</name>
<dbReference type="AlphaFoldDB" id="A0AAW0Y568"/>
<accession>A0AAW0Y568</accession>
<evidence type="ECO:0000256" key="5">
    <source>
        <dbReference type="ARBA" id="ARBA00023242"/>
    </source>
</evidence>
<protein>
    <recommendedName>
        <fullName evidence="7">C2H2-type domain-containing protein</fullName>
    </recommendedName>
</protein>
<comment type="caution">
    <text evidence="8">The sequence shown here is derived from an EMBL/GenBank/DDBJ whole genome shotgun (WGS) entry which is preliminary data.</text>
</comment>